<name>A0ABS2M6U4_9ACTN</name>
<feature type="transmembrane region" description="Helical" evidence="2">
    <location>
        <begin position="6"/>
        <end position="24"/>
    </location>
</feature>
<dbReference type="Proteomes" id="UP000732378">
    <property type="component" value="Unassembled WGS sequence"/>
</dbReference>
<evidence type="ECO:0000256" key="1">
    <source>
        <dbReference type="SAM" id="MobiDB-lite"/>
    </source>
</evidence>
<evidence type="ECO:0000256" key="2">
    <source>
        <dbReference type="SAM" id="Phobius"/>
    </source>
</evidence>
<keyword evidence="2" id="KW-0812">Transmembrane</keyword>
<dbReference type="RefSeq" id="WP_193667947.1">
    <property type="nucleotide sequence ID" value="NZ_JACDTV010000003.1"/>
</dbReference>
<proteinExistence type="predicted"/>
<protein>
    <recommendedName>
        <fullName evidence="5">Secreted protein</fullName>
    </recommendedName>
</protein>
<sequence length="71" mass="7804">MLSIVVAMVVIVVLAALVLYYVAVPHRGDQAGSGGWLEQTMRRARGSVRTLGQDDDEHDHGHDHGDDQQRP</sequence>
<evidence type="ECO:0000313" key="3">
    <source>
        <dbReference type="EMBL" id="MBM7506909.1"/>
    </source>
</evidence>
<keyword evidence="4" id="KW-1185">Reference proteome</keyword>
<evidence type="ECO:0008006" key="5">
    <source>
        <dbReference type="Google" id="ProtNLM"/>
    </source>
</evidence>
<reference evidence="3 4" key="1">
    <citation type="submission" date="2021-01" db="EMBL/GenBank/DDBJ databases">
        <title>Sequencing the genomes of 1000 actinobacteria strains.</title>
        <authorList>
            <person name="Klenk H.-P."/>
        </authorList>
    </citation>
    <scope>NUCLEOTIDE SEQUENCE [LARGE SCALE GENOMIC DNA]</scope>
    <source>
        <strain evidence="3 4">DSM 18239</strain>
    </source>
</reference>
<accession>A0ABS2M6U4</accession>
<feature type="compositionally biased region" description="Basic and acidic residues" evidence="1">
    <location>
        <begin position="58"/>
        <end position="71"/>
    </location>
</feature>
<keyword evidence="2" id="KW-1133">Transmembrane helix</keyword>
<comment type="caution">
    <text evidence="3">The sequence shown here is derived from an EMBL/GenBank/DDBJ whole genome shotgun (WGS) entry which is preliminary data.</text>
</comment>
<dbReference type="EMBL" id="JAFBBZ010000001">
    <property type="protein sequence ID" value="MBM7506909.1"/>
    <property type="molecule type" value="Genomic_DNA"/>
</dbReference>
<evidence type="ECO:0000313" key="4">
    <source>
        <dbReference type="Proteomes" id="UP000732378"/>
    </source>
</evidence>
<keyword evidence="2" id="KW-0472">Membrane</keyword>
<feature type="region of interest" description="Disordered" evidence="1">
    <location>
        <begin position="46"/>
        <end position="71"/>
    </location>
</feature>
<organism evidence="3 4">
    <name type="scientific">Nocardioides salarius</name>
    <dbReference type="NCBI Taxonomy" id="374513"/>
    <lineage>
        <taxon>Bacteria</taxon>
        <taxon>Bacillati</taxon>
        <taxon>Actinomycetota</taxon>
        <taxon>Actinomycetes</taxon>
        <taxon>Propionibacteriales</taxon>
        <taxon>Nocardioidaceae</taxon>
        <taxon>Nocardioides</taxon>
    </lineage>
</organism>
<gene>
    <name evidence="3" type="ORF">JOE61_000723</name>
</gene>